<dbReference type="PANTHER" id="PTHR43094">
    <property type="entry name" value="AMINOTRANSFERASE"/>
    <property type="match status" value="1"/>
</dbReference>
<dbReference type="STRING" id="1835702.A0A1F5LEJ0"/>
<dbReference type="GO" id="GO:0030170">
    <property type="term" value="F:pyridoxal phosphate binding"/>
    <property type="evidence" value="ECO:0007669"/>
    <property type="project" value="InterPro"/>
</dbReference>
<dbReference type="Proteomes" id="UP000177622">
    <property type="component" value="Unassembled WGS sequence"/>
</dbReference>
<dbReference type="GO" id="GO:0008483">
    <property type="term" value="F:transaminase activity"/>
    <property type="evidence" value="ECO:0007669"/>
    <property type="project" value="InterPro"/>
</dbReference>
<evidence type="ECO:0000256" key="1">
    <source>
        <dbReference type="ARBA" id="ARBA00008954"/>
    </source>
</evidence>
<dbReference type="InterPro" id="IPR015421">
    <property type="entry name" value="PyrdxlP-dep_Trfase_major"/>
</dbReference>
<accession>A0A1F5LEJ0</accession>
<dbReference type="Pfam" id="PF11951">
    <property type="entry name" value="Fungal_trans_2"/>
    <property type="match status" value="1"/>
</dbReference>
<dbReference type="InterPro" id="IPR015422">
    <property type="entry name" value="PyrdxlP-dep_Trfase_small"/>
</dbReference>
<dbReference type="InterPro" id="IPR015424">
    <property type="entry name" value="PyrdxlP-dep_Trfase"/>
</dbReference>
<dbReference type="InterPro" id="IPR021858">
    <property type="entry name" value="Fun_TF"/>
</dbReference>
<comment type="caution">
    <text evidence="4">The sequence shown here is derived from an EMBL/GenBank/DDBJ whole genome shotgun (WGS) entry which is preliminary data.</text>
</comment>
<dbReference type="OrthoDB" id="5419315at2759"/>
<dbReference type="Gene3D" id="3.90.1150.10">
    <property type="entry name" value="Aspartate Aminotransferase, domain 1"/>
    <property type="match status" value="1"/>
</dbReference>
<dbReference type="NCBIfam" id="NF005685">
    <property type="entry name" value="PRK07483.1"/>
    <property type="match status" value="1"/>
</dbReference>
<dbReference type="EMBL" id="LXJU01000013">
    <property type="protein sequence ID" value="OGE51507.1"/>
    <property type="molecule type" value="Genomic_DNA"/>
</dbReference>
<proteinExistence type="inferred from homology"/>
<organism evidence="4 5">
    <name type="scientific">Penicillium arizonense</name>
    <dbReference type="NCBI Taxonomy" id="1835702"/>
    <lineage>
        <taxon>Eukaryota</taxon>
        <taxon>Fungi</taxon>
        <taxon>Dikarya</taxon>
        <taxon>Ascomycota</taxon>
        <taxon>Pezizomycotina</taxon>
        <taxon>Eurotiomycetes</taxon>
        <taxon>Eurotiomycetidae</taxon>
        <taxon>Eurotiales</taxon>
        <taxon>Aspergillaceae</taxon>
        <taxon>Penicillium</taxon>
    </lineage>
</organism>
<dbReference type="Pfam" id="PF00202">
    <property type="entry name" value="Aminotran_3"/>
    <property type="match status" value="1"/>
</dbReference>
<evidence type="ECO:0000313" key="4">
    <source>
        <dbReference type="EMBL" id="OGE51507.1"/>
    </source>
</evidence>
<evidence type="ECO:0000313" key="5">
    <source>
        <dbReference type="Proteomes" id="UP000177622"/>
    </source>
</evidence>
<dbReference type="InterPro" id="IPR005814">
    <property type="entry name" value="Aminotrans_3"/>
</dbReference>
<name>A0A1F5LEJ0_PENAI</name>
<protein>
    <recommendedName>
        <fullName evidence="6">Transcription factor domain-containing protein</fullName>
    </recommendedName>
</protein>
<sequence length="886" mass="98454">MGDYTPDVAGTGVPTLAGKQVETADVKPPSGVLYHQLRREPLNIVGGRGSYLITDTGLEILDATCGAAVSCLGHSDERVHEAILEQLKKIPYCYSMYFTNSAAESLSKFLVDSTGGKMSRAYIVSSGTEAVEAAVKMSIQYFTELPVPQPQRVNIISRKSSYHGNTLGSLAVGHHAARRRIYESLLSKNVHHISQCYPYRGMKTNESVEDYVVRLARELEDEFQRLGPDTVCAFVAETMTGATLGCVPPLPGYLKAMKAVCEKHGALMILDEVMSGMGRTGTLHAWEQEDVVPDLQTIAKGLGAGYAPIAGLLINKHVVDTLSNGTGAFVHSQTYQGHPVSCAAAYRVQQIIKEDNLLPNVRAMGEYLGQILHKRLDGHPRVGDIRGRGLFWAMEFVQDKATKEPYPPSKALSWTLHTTGLKPEYSISLMPGSGGIDGVNGDHIILAPPYNTTRAEIDLMVDRTVRVIKEDVYNAERNTINAMNNSQNPTLSRHKPRRRDIRTAELESLARSPALFADTCFESTEEKSAWEYYVRLVSSNVPALDGPDNPYRQLSIPALSSPILLETIICIATEHMLNFGLTSVDLAARRQQRMLRTLGQNLINIDAEINSNPATIPSANKPEREALLTAVVLQGIVVAQTADGVLEPHVKCAFWLMQALGYFAEIPQNPIARLIVQRFGMVDLMLAISRQRRPYAPQTFILNQPNQNHWDTTEPSFHKMTGCPQPLMCLLVRISHLACDMSENLETEAGTEATILAEAFKLDSELRAWGSEYMYNGEIPAPCERTPLDILSECFYWTAHLLLARRVFRDQTCSLRVQHLPFYLAAREAVSPEDRTWVRRKHESMTAYYREQQRNSAMGLIERIWEVTDSLREAEGGAVRSTVDRQ</sequence>
<evidence type="ECO:0008006" key="6">
    <source>
        <dbReference type="Google" id="ProtNLM"/>
    </source>
</evidence>
<keyword evidence="2" id="KW-0663">Pyridoxal phosphate</keyword>
<dbReference type="CDD" id="cd00610">
    <property type="entry name" value="OAT_like"/>
    <property type="match status" value="1"/>
</dbReference>
<keyword evidence="5" id="KW-1185">Reference proteome</keyword>
<gene>
    <name evidence="4" type="ORF">PENARI_c013G06756</name>
</gene>
<evidence type="ECO:0000256" key="2">
    <source>
        <dbReference type="ARBA" id="ARBA00022898"/>
    </source>
</evidence>
<dbReference type="AlphaFoldDB" id="A0A1F5LEJ0"/>
<dbReference type="GO" id="GO:0005829">
    <property type="term" value="C:cytosol"/>
    <property type="evidence" value="ECO:0007669"/>
    <property type="project" value="TreeGrafter"/>
</dbReference>
<comment type="similarity">
    <text evidence="1">Belongs to the class-III pyridoxal-phosphate-dependent aminotransferase family.</text>
</comment>
<reference evidence="4 5" key="1">
    <citation type="journal article" date="2016" name="Sci. Rep.">
        <title>Penicillium arizonense, a new, genome sequenced fungal species, reveals a high chemical diversity in secreted metabolites.</title>
        <authorList>
            <person name="Grijseels S."/>
            <person name="Nielsen J.C."/>
            <person name="Randelovic M."/>
            <person name="Nielsen J."/>
            <person name="Nielsen K.F."/>
            <person name="Workman M."/>
            <person name="Frisvad J.C."/>
        </authorList>
    </citation>
    <scope>NUCLEOTIDE SEQUENCE [LARGE SCALE GENOMIC DNA]</scope>
    <source>
        <strain evidence="4 5">CBS 141311</strain>
    </source>
</reference>
<feature type="compositionally biased region" description="Polar residues" evidence="3">
    <location>
        <begin position="479"/>
        <end position="491"/>
    </location>
</feature>
<dbReference type="Gene3D" id="3.40.640.10">
    <property type="entry name" value="Type I PLP-dependent aspartate aminotransferase-like (Major domain)"/>
    <property type="match status" value="1"/>
</dbReference>
<dbReference type="GeneID" id="34577986"/>
<dbReference type="RefSeq" id="XP_022486951.1">
    <property type="nucleotide sequence ID" value="XM_022633252.1"/>
</dbReference>
<dbReference type="PANTHER" id="PTHR43094:SF1">
    <property type="entry name" value="AMINOTRANSFERASE CLASS-III"/>
    <property type="match status" value="1"/>
</dbReference>
<feature type="region of interest" description="Disordered" evidence="3">
    <location>
        <begin position="479"/>
        <end position="498"/>
    </location>
</feature>
<evidence type="ECO:0000256" key="3">
    <source>
        <dbReference type="SAM" id="MobiDB-lite"/>
    </source>
</evidence>
<dbReference type="SUPFAM" id="SSF53383">
    <property type="entry name" value="PLP-dependent transferases"/>
    <property type="match status" value="1"/>
</dbReference>